<dbReference type="GO" id="GO:0005576">
    <property type="term" value="C:extracellular region"/>
    <property type="evidence" value="ECO:0007669"/>
    <property type="project" value="InterPro"/>
</dbReference>
<dbReference type="SMART" id="SM00494">
    <property type="entry name" value="ChtBD2"/>
    <property type="match status" value="2"/>
</dbReference>
<comment type="caution">
    <text evidence="8">The sequence shown here is derived from an EMBL/GenBank/DDBJ whole genome shotgun (WGS) entry which is preliminary data.</text>
</comment>
<dbReference type="SUPFAM" id="SSF57625">
    <property type="entry name" value="Invertebrate chitin-binding proteins"/>
    <property type="match status" value="2"/>
</dbReference>
<evidence type="ECO:0000256" key="2">
    <source>
        <dbReference type="ARBA" id="ARBA00022729"/>
    </source>
</evidence>
<dbReference type="PANTHER" id="PTHR23301:SF0">
    <property type="entry name" value="CHITIN-BINDING TYPE-2 DOMAIN-CONTAINING PROTEIN-RELATED"/>
    <property type="match status" value="1"/>
</dbReference>
<dbReference type="EMBL" id="JAPWDV010000003">
    <property type="protein sequence ID" value="KAJ6217072.1"/>
    <property type="molecule type" value="Genomic_DNA"/>
</dbReference>
<reference evidence="8" key="1">
    <citation type="submission" date="2022-12" db="EMBL/GenBank/DDBJ databases">
        <title>Genome assemblies of Blomia tropicalis.</title>
        <authorList>
            <person name="Cui Y."/>
        </authorList>
    </citation>
    <scope>NUCLEOTIDE SEQUENCE</scope>
    <source>
        <tissue evidence="8">Adult mites</tissue>
    </source>
</reference>
<evidence type="ECO:0000313" key="9">
    <source>
        <dbReference type="Proteomes" id="UP001142055"/>
    </source>
</evidence>
<keyword evidence="4" id="KW-1015">Disulfide bond</keyword>
<evidence type="ECO:0000256" key="4">
    <source>
        <dbReference type="ARBA" id="ARBA00023157"/>
    </source>
</evidence>
<dbReference type="PROSITE" id="PS50940">
    <property type="entry name" value="CHIT_BIND_II"/>
    <property type="match status" value="1"/>
</dbReference>
<keyword evidence="5" id="KW-0325">Glycoprotein</keyword>
<name>A0A9Q0M1D5_BLOTA</name>
<evidence type="ECO:0000259" key="7">
    <source>
        <dbReference type="PROSITE" id="PS50940"/>
    </source>
</evidence>
<feature type="region of interest" description="Disordered" evidence="6">
    <location>
        <begin position="351"/>
        <end position="384"/>
    </location>
</feature>
<feature type="domain" description="Chitin-binding type-2" evidence="7">
    <location>
        <begin position="130"/>
        <end position="186"/>
    </location>
</feature>
<dbReference type="AlphaFoldDB" id="A0A9Q0M1D5"/>
<dbReference type="GO" id="GO:0008061">
    <property type="term" value="F:chitin binding"/>
    <property type="evidence" value="ECO:0007669"/>
    <property type="project" value="UniProtKB-KW"/>
</dbReference>
<proteinExistence type="predicted"/>
<keyword evidence="3" id="KW-0677">Repeat</keyword>
<keyword evidence="2" id="KW-0732">Signal</keyword>
<dbReference type="Pfam" id="PF01607">
    <property type="entry name" value="CBM_14"/>
    <property type="match status" value="1"/>
</dbReference>
<sequence length="545" mass="62631">MGNSAKSQQQEVSFPQQSISRYTRLCQQRNGIKGFYVGDHSKTGEKCHLICADQRFLQRPFFYCCPHEYRMDYDLRLCKLYNVNQPNKVNGMLFTHHRHDSSVNVQPYFNYNNRPTIAPQRPKQIIDNLIRSCEPGVHYKSHPTKCTHYLHCTFGMVYTDQVCPMNLWWNDEMKYCDIKENSSCEKKRIQSKHSNINKNVNFIESNNLFNQNEPNKQYGIKGSKPIRCQNKWQANFYRRKYGIECGNNFSNEKGKTVFGQRKRKPFWHLGVKGVEHNYGDTKRPQIPKTTIGLRPTLRPTTTTVVVFDKTTPIEIETLVPSDHVTTTKSTIDNTISTNKFTEKELTTRIPTTVPINPSTFPNNDDTQDSTVSRAPTTLTTQNPSTLPFTSIDQITQTKEIVETTFTNKDTTITKIPNDETTTPTSATFTEIPVLPTQLPLVNTTSPIITTSTVDSTTFTLTLEENGRCLELGQRFKDPEDCQCYFECQLNRRITRNCCPEGLLFNQVEARSSSNDYNLDESEGENPICDLPENVMCKTIIQVFPF</sequence>
<dbReference type="OMA" id="DPEDCQC"/>
<keyword evidence="9" id="KW-1185">Reference proteome</keyword>
<organism evidence="8 9">
    <name type="scientific">Blomia tropicalis</name>
    <name type="common">Mite</name>
    <dbReference type="NCBI Taxonomy" id="40697"/>
    <lineage>
        <taxon>Eukaryota</taxon>
        <taxon>Metazoa</taxon>
        <taxon>Ecdysozoa</taxon>
        <taxon>Arthropoda</taxon>
        <taxon>Chelicerata</taxon>
        <taxon>Arachnida</taxon>
        <taxon>Acari</taxon>
        <taxon>Acariformes</taxon>
        <taxon>Sarcoptiformes</taxon>
        <taxon>Astigmata</taxon>
        <taxon>Glycyphagoidea</taxon>
        <taxon>Echimyopodidae</taxon>
        <taxon>Blomia</taxon>
    </lineage>
</organism>
<keyword evidence="1" id="KW-0147">Chitin-binding</keyword>
<accession>A0A9Q0M1D5</accession>
<evidence type="ECO:0000256" key="3">
    <source>
        <dbReference type="ARBA" id="ARBA00022737"/>
    </source>
</evidence>
<dbReference type="InterPro" id="IPR051940">
    <property type="entry name" value="Chitin_bind-dev_reg"/>
</dbReference>
<protein>
    <recommendedName>
        <fullName evidence="7">Chitin-binding type-2 domain-containing protein</fullName>
    </recommendedName>
</protein>
<dbReference type="InterPro" id="IPR002557">
    <property type="entry name" value="Chitin-bd_dom"/>
</dbReference>
<evidence type="ECO:0000256" key="5">
    <source>
        <dbReference type="ARBA" id="ARBA00023180"/>
    </source>
</evidence>
<evidence type="ECO:0000313" key="8">
    <source>
        <dbReference type="EMBL" id="KAJ6217072.1"/>
    </source>
</evidence>
<dbReference type="Proteomes" id="UP001142055">
    <property type="component" value="Chromosome 3"/>
</dbReference>
<evidence type="ECO:0000256" key="1">
    <source>
        <dbReference type="ARBA" id="ARBA00022669"/>
    </source>
</evidence>
<dbReference type="Gene3D" id="2.170.140.10">
    <property type="entry name" value="Chitin binding domain"/>
    <property type="match status" value="2"/>
</dbReference>
<evidence type="ECO:0000256" key="6">
    <source>
        <dbReference type="SAM" id="MobiDB-lite"/>
    </source>
</evidence>
<dbReference type="PANTHER" id="PTHR23301">
    <property type="entry name" value="CHITIN BINDING PERITROPHIN-A"/>
    <property type="match status" value="1"/>
</dbReference>
<dbReference type="InterPro" id="IPR036508">
    <property type="entry name" value="Chitin-bd_dom_sf"/>
</dbReference>
<gene>
    <name evidence="8" type="ORF">RDWZM_008229</name>
</gene>